<accession>A0A6B2G309</accession>
<dbReference type="InterPro" id="IPR029489">
    <property type="entry name" value="OGT/SEC/SPY_C"/>
</dbReference>
<reference evidence="6" key="1">
    <citation type="submission" date="2018-11" db="EMBL/GenBank/DDBJ databases">
        <title>Myxobolus squamalis genome and transcriptome.</title>
        <authorList>
            <person name="Yahalomi D."/>
            <person name="Atkinson S.D."/>
            <person name="Neuhof M."/>
            <person name="Chang E.S."/>
            <person name="Philippe H."/>
            <person name="Cartwright P."/>
            <person name="Bartholomew J.L."/>
            <person name="Huchon D."/>
        </authorList>
    </citation>
    <scope>NUCLEOTIDE SEQUENCE</scope>
    <source>
        <strain evidence="6">71B08</strain>
        <tissue evidence="6">Whole</tissue>
    </source>
</reference>
<keyword evidence="4" id="KW-0802">TPR repeat</keyword>
<dbReference type="PANTHER" id="PTHR44366:SF1">
    <property type="entry name" value="UDP-N-ACETYLGLUCOSAMINE--PEPTIDE N-ACETYLGLUCOSAMINYLTRANSFERASE 110 KDA SUBUNIT"/>
    <property type="match status" value="1"/>
</dbReference>
<organism evidence="6">
    <name type="scientific">Myxobolus squamalis</name>
    <name type="common">Myxosporean</name>
    <dbReference type="NCBI Taxonomy" id="59785"/>
    <lineage>
        <taxon>Eukaryota</taxon>
        <taxon>Metazoa</taxon>
        <taxon>Cnidaria</taxon>
        <taxon>Myxozoa</taxon>
        <taxon>Myxosporea</taxon>
        <taxon>Bivalvulida</taxon>
        <taxon>Platysporina</taxon>
        <taxon>Myxobolidae</taxon>
        <taxon>Myxobolus</taxon>
    </lineage>
</organism>
<proteinExistence type="predicted"/>
<comment type="pathway">
    <text evidence="1">Protein modification; protein glycosylation.</text>
</comment>
<evidence type="ECO:0000256" key="4">
    <source>
        <dbReference type="ARBA" id="ARBA00022803"/>
    </source>
</evidence>
<name>A0A6B2G309_MYXSQ</name>
<evidence type="ECO:0000256" key="2">
    <source>
        <dbReference type="ARBA" id="ARBA00022679"/>
    </source>
</evidence>
<keyword evidence="3" id="KW-0677">Repeat</keyword>
<evidence type="ECO:0000256" key="3">
    <source>
        <dbReference type="ARBA" id="ARBA00022737"/>
    </source>
</evidence>
<dbReference type="AlphaFoldDB" id="A0A6B2G309"/>
<feature type="domain" description="O-GlcNAc transferase C-terminal" evidence="5">
    <location>
        <begin position="2"/>
        <end position="98"/>
    </location>
</feature>
<evidence type="ECO:0000259" key="5">
    <source>
        <dbReference type="Pfam" id="PF13844"/>
    </source>
</evidence>
<dbReference type="Gene3D" id="3.30.720.150">
    <property type="match status" value="1"/>
</dbReference>
<dbReference type="Pfam" id="PF13844">
    <property type="entry name" value="Glyco_transf_41"/>
    <property type="match status" value="2"/>
</dbReference>
<dbReference type="Gene3D" id="3.40.50.11380">
    <property type="match status" value="1"/>
</dbReference>
<sequence length="381" mass="43904">MISDHGIQILLNLNGYTKGARNEIFALKPAPIQIMYLGYPSTSGSNYMDYIITDKVTSPMEHEEHYSEKFAYMPNSFFIGDHARMFPHVLRDLTSHCSITSIVSGCNQKSPIFSQHCNDISNLSYIRDRKTLNQYVDFHLKQRNEENLKCKNSGERIPEMNEWILDRKFLGILKDNFVFCNFNQLYKLDPNTFSCWCRILNRVPNSVLWLLKFPKFGESNLREYAKKHGVPQSKIIFTDVAGKEEHVRRGQIADICLDTPICNGHTTGMDVLWAGCPIVTMPLNSFASRVGSSIMTAIGCKELVVNNFKEYEEISVKLAIDKEYYKKIKSKIWFNRVSSSLFNVNKYTSDFDSLLYKIWDSYTKNNKIIHILDSSPLLDSS</sequence>
<protein>
    <submittedName>
        <fullName evidence="6">UDP-N-acetylglucosamine--peptide N-acetylglucosaminyltransferase 110 kDa subunit (Trinotate prediction)</fullName>
    </submittedName>
</protein>
<keyword evidence="2 6" id="KW-0808">Transferase</keyword>
<dbReference type="FunFam" id="3.40.50.2000:FF:000070">
    <property type="entry name" value="probable UDP-N-acetylglucosamine--peptide N-acetylglucosaminyltransferase SEC"/>
    <property type="match status" value="1"/>
</dbReference>
<evidence type="ECO:0000256" key="1">
    <source>
        <dbReference type="ARBA" id="ARBA00004922"/>
    </source>
</evidence>
<dbReference type="GO" id="GO:0006493">
    <property type="term" value="P:protein O-linked glycosylation"/>
    <property type="evidence" value="ECO:0007669"/>
    <property type="project" value="InterPro"/>
</dbReference>
<dbReference type="InterPro" id="IPR037919">
    <property type="entry name" value="OGT"/>
</dbReference>
<dbReference type="GO" id="GO:0097363">
    <property type="term" value="F:protein O-acetylglucosaminyltransferase activity"/>
    <property type="evidence" value="ECO:0007669"/>
    <property type="project" value="TreeGrafter"/>
</dbReference>
<feature type="domain" description="O-GlcNAc transferase C-terminal" evidence="5">
    <location>
        <begin position="151"/>
        <end position="350"/>
    </location>
</feature>
<dbReference type="Gene3D" id="3.40.50.2000">
    <property type="entry name" value="Glycogen Phosphorylase B"/>
    <property type="match status" value="1"/>
</dbReference>
<dbReference type="EMBL" id="GHBR01000175">
    <property type="protein sequence ID" value="NDJ95771.1"/>
    <property type="molecule type" value="Transcribed_RNA"/>
</dbReference>
<dbReference type="PANTHER" id="PTHR44366">
    <property type="entry name" value="UDP-N-ACETYLGLUCOSAMINE--PEPTIDE N-ACETYLGLUCOSAMINYLTRANSFERASE 110 KDA SUBUNIT"/>
    <property type="match status" value="1"/>
</dbReference>
<keyword evidence="6" id="KW-0328">Glycosyltransferase</keyword>
<evidence type="ECO:0000313" key="6">
    <source>
        <dbReference type="EMBL" id="NDJ95771.1"/>
    </source>
</evidence>